<proteinExistence type="predicted"/>
<protein>
    <submittedName>
        <fullName evidence="2">Uncharacterized protein</fullName>
    </submittedName>
</protein>
<gene>
    <name evidence="2" type="ORF">PROFUN_14834</name>
</gene>
<feature type="compositionally biased region" description="Basic residues" evidence="1">
    <location>
        <begin position="221"/>
        <end position="232"/>
    </location>
</feature>
<reference evidence="2 3" key="1">
    <citation type="journal article" date="2018" name="Genome Biol. Evol.">
        <title>Multiple Roots of Fruiting Body Formation in Amoebozoa.</title>
        <authorList>
            <person name="Hillmann F."/>
            <person name="Forbes G."/>
            <person name="Novohradska S."/>
            <person name="Ferling I."/>
            <person name="Riege K."/>
            <person name="Groth M."/>
            <person name="Westermann M."/>
            <person name="Marz M."/>
            <person name="Spaller T."/>
            <person name="Winckler T."/>
            <person name="Schaap P."/>
            <person name="Glockner G."/>
        </authorList>
    </citation>
    <scope>NUCLEOTIDE SEQUENCE [LARGE SCALE GENOMIC DNA]</scope>
    <source>
        <strain evidence="2 3">Jena</strain>
    </source>
</reference>
<keyword evidence="3" id="KW-1185">Reference proteome</keyword>
<feature type="compositionally biased region" description="Low complexity" evidence="1">
    <location>
        <begin position="190"/>
        <end position="210"/>
    </location>
</feature>
<feature type="region of interest" description="Disordered" evidence="1">
    <location>
        <begin position="132"/>
        <end position="153"/>
    </location>
</feature>
<comment type="caution">
    <text evidence="2">The sequence shown here is derived from an EMBL/GenBank/DDBJ whole genome shotgun (WGS) entry which is preliminary data.</text>
</comment>
<evidence type="ECO:0000313" key="3">
    <source>
        <dbReference type="Proteomes" id="UP000241769"/>
    </source>
</evidence>
<dbReference type="AlphaFoldDB" id="A0A2P6MNF6"/>
<sequence>MNRGAFSPRSSKLSRRCSVRLDVDDLTARIAHLEAYVAELESLTSARSNLAEIFQESIGTLREQLEESQRERSQSTDALIAMREKILLLEDQLEENSENAAAQLELEQCHRDAEMMELREKTQLLESELHVSREQHEEELEAHEREKREMEAERNTWREMYEDMKNKYEKSQESLRESERKRLDLEEMLTSTTITTSRTVSRSSSGTSLSEDAKDSGSMSSRRRLERTKVVRNLKTCPGLAEMSAAPRLSI</sequence>
<organism evidence="2 3">
    <name type="scientific">Planoprotostelium fungivorum</name>
    <dbReference type="NCBI Taxonomy" id="1890364"/>
    <lineage>
        <taxon>Eukaryota</taxon>
        <taxon>Amoebozoa</taxon>
        <taxon>Evosea</taxon>
        <taxon>Variosea</taxon>
        <taxon>Cavosteliida</taxon>
        <taxon>Cavosteliaceae</taxon>
        <taxon>Planoprotostelium</taxon>
    </lineage>
</organism>
<evidence type="ECO:0000256" key="1">
    <source>
        <dbReference type="SAM" id="MobiDB-lite"/>
    </source>
</evidence>
<accession>A0A2P6MNF6</accession>
<feature type="region of interest" description="Disordered" evidence="1">
    <location>
        <begin position="189"/>
        <end position="251"/>
    </location>
</feature>
<name>A0A2P6MNF6_9EUKA</name>
<dbReference type="Proteomes" id="UP000241769">
    <property type="component" value="Unassembled WGS sequence"/>
</dbReference>
<evidence type="ECO:0000313" key="2">
    <source>
        <dbReference type="EMBL" id="PRP73259.1"/>
    </source>
</evidence>
<dbReference type="InParanoid" id="A0A2P6MNF6"/>
<dbReference type="EMBL" id="MDYQ01000649">
    <property type="protein sequence ID" value="PRP73259.1"/>
    <property type="molecule type" value="Genomic_DNA"/>
</dbReference>